<dbReference type="FunCoup" id="A0A6P6Y061">
    <property type="interactions" value="704"/>
</dbReference>
<evidence type="ECO:0000313" key="12">
    <source>
        <dbReference type="RefSeq" id="XP_027198660.1"/>
    </source>
</evidence>
<evidence type="ECO:0000313" key="11">
    <source>
        <dbReference type="Proteomes" id="UP000515146"/>
    </source>
</evidence>
<dbReference type="SUPFAM" id="SSF101744">
    <property type="entry name" value="Rof/RNase P subunit-like"/>
    <property type="match status" value="1"/>
</dbReference>
<dbReference type="InterPro" id="IPR002730">
    <property type="entry name" value="Rpp29/RNP1"/>
</dbReference>
<keyword evidence="7" id="KW-0540">Nuclease</keyword>
<protein>
    <recommendedName>
        <fullName evidence="4">Ribonuclease P protein subunit p29</fullName>
    </recommendedName>
</protein>
<keyword evidence="11" id="KW-1185">Reference proteome</keyword>
<keyword evidence="9" id="KW-0378">Hydrolase</keyword>
<dbReference type="GO" id="GO:0000172">
    <property type="term" value="C:ribonuclease MRP complex"/>
    <property type="evidence" value="ECO:0007669"/>
    <property type="project" value="InterPro"/>
</dbReference>
<dbReference type="GO" id="GO:0006364">
    <property type="term" value="P:rRNA processing"/>
    <property type="evidence" value="ECO:0007669"/>
    <property type="project" value="TreeGrafter"/>
</dbReference>
<comment type="function">
    <text evidence="1">Component of ribonuclease P, a ribonucleoprotein complex that generates mature tRNA molecules by cleaving their 5'-ends.</text>
</comment>
<evidence type="ECO:0000256" key="2">
    <source>
        <dbReference type="ARBA" id="ARBA00004123"/>
    </source>
</evidence>
<dbReference type="RefSeq" id="XP_027198660.1">
    <property type="nucleotide sequence ID" value="XM_027342859.1"/>
</dbReference>
<dbReference type="GO" id="GO:0016787">
    <property type="term" value="F:hydrolase activity"/>
    <property type="evidence" value="ECO:0007669"/>
    <property type="project" value="UniProtKB-KW"/>
</dbReference>
<dbReference type="Proteomes" id="UP000515146">
    <property type="component" value="Unplaced"/>
</dbReference>
<dbReference type="OrthoDB" id="124041at2759"/>
<dbReference type="AlphaFoldDB" id="A0A6P6Y061"/>
<dbReference type="KEGG" id="dpte:113792901"/>
<reference evidence="12" key="1">
    <citation type="submission" date="2025-08" db="UniProtKB">
        <authorList>
            <consortium name="RefSeq"/>
        </authorList>
    </citation>
    <scope>IDENTIFICATION</scope>
    <source>
        <strain evidence="12">Airmid</strain>
    </source>
</reference>
<comment type="similarity">
    <text evidence="3">Belongs to the eukaryotic/archaeal RNase P protein component 1 family.</text>
</comment>
<keyword evidence="5" id="KW-0963">Cytoplasm</keyword>
<dbReference type="InterPro" id="IPR023534">
    <property type="entry name" value="Rof/RNase_P-like"/>
</dbReference>
<evidence type="ECO:0000256" key="1">
    <source>
        <dbReference type="ARBA" id="ARBA00002435"/>
    </source>
</evidence>
<evidence type="ECO:0000256" key="9">
    <source>
        <dbReference type="ARBA" id="ARBA00022801"/>
    </source>
</evidence>
<name>A0A6P6Y061_DERPT</name>
<dbReference type="GO" id="GO:0030677">
    <property type="term" value="C:ribonuclease P complex"/>
    <property type="evidence" value="ECO:0007669"/>
    <property type="project" value="InterPro"/>
</dbReference>
<dbReference type="OMA" id="NQLWHSY"/>
<sequence>MSSDSAKIFSSLPKEICDISHLIGIEPGTSSKKPEETLYDWIPKKDQSDDFKYKVYSLYETIEQNKSSCSRQAGKKCLNSKQRRALFDLSKDQLDFKKFKAINQLWHSYLDSVLEEVKTKSDELKLARIDLHGAYLLVCSSKNPSVIGIKGYMVQESKNTFRILNNQNRLLEIPKCGTIFAFKHGNRLYKINGYNIMMSSFNRSKAKPKMNLICDL</sequence>
<dbReference type="CTD" id="10775"/>
<dbReference type="SMART" id="SM00538">
    <property type="entry name" value="POP4"/>
    <property type="match status" value="1"/>
</dbReference>
<dbReference type="PANTHER" id="PTHR13348:SF0">
    <property type="entry name" value="RIBONUCLEASE P PROTEIN SUBUNIT P29"/>
    <property type="match status" value="1"/>
</dbReference>
<evidence type="ECO:0000256" key="8">
    <source>
        <dbReference type="ARBA" id="ARBA00022759"/>
    </source>
</evidence>
<dbReference type="Gene3D" id="2.30.30.210">
    <property type="entry name" value="Ribonuclease P/MRP, subunit p29"/>
    <property type="match status" value="1"/>
</dbReference>
<evidence type="ECO:0000256" key="3">
    <source>
        <dbReference type="ARBA" id="ARBA00006181"/>
    </source>
</evidence>
<dbReference type="InParanoid" id="A0A6P6Y061"/>
<proteinExistence type="inferred from homology"/>
<evidence type="ECO:0000256" key="4">
    <source>
        <dbReference type="ARBA" id="ARBA00016225"/>
    </source>
</evidence>
<keyword evidence="8" id="KW-0255">Endonuclease</keyword>
<dbReference type="GO" id="GO:0005634">
    <property type="term" value="C:nucleus"/>
    <property type="evidence" value="ECO:0007669"/>
    <property type="project" value="UniProtKB-SubCell"/>
</dbReference>
<dbReference type="PANTHER" id="PTHR13348">
    <property type="entry name" value="RIBONUCLEASE P SUBUNIT P29"/>
    <property type="match status" value="1"/>
</dbReference>
<organism evidence="11 12">
    <name type="scientific">Dermatophagoides pteronyssinus</name>
    <name type="common">European house dust mite</name>
    <dbReference type="NCBI Taxonomy" id="6956"/>
    <lineage>
        <taxon>Eukaryota</taxon>
        <taxon>Metazoa</taxon>
        <taxon>Ecdysozoa</taxon>
        <taxon>Arthropoda</taxon>
        <taxon>Chelicerata</taxon>
        <taxon>Arachnida</taxon>
        <taxon>Acari</taxon>
        <taxon>Acariformes</taxon>
        <taxon>Sarcoptiformes</taxon>
        <taxon>Astigmata</taxon>
        <taxon>Psoroptidia</taxon>
        <taxon>Analgoidea</taxon>
        <taxon>Pyroglyphidae</taxon>
        <taxon>Dermatophagoidinae</taxon>
        <taxon>Dermatophagoides</taxon>
    </lineage>
</organism>
<evidence type="ECO:0000256" key="10">
    <source>
        <dbReference type="ARBA" id="ARBA00046486"/>
    </source>
</evidence>
<comment type="subcellular location">
    <subcellularLocation>
        <location evidence="2">Nucleus</location>
    </subcellularLocation>
</comment>
<dbReference type="InterPro" id="IPR016848">
    <property type="entry name" value="RNase_P/MRP_Rpp29-subunit"/>
</dbReference>
<dbReference type="GO" id="GO:0001682">
    <property type="term" value="P:tRNA 5'-leader removal"/>
    <property type="evidence" value="ECO:0007669"/>
    <property type="project" value="InterPro"/>
</dbReference>
<dbReference type="GO" id="GO:0004519">
    <property type="term" value="F:endonuclease activity"/>
    <property type="evidence" value="ECO:0007669"/>
    <property type="project" value="UniProtKB-KW"/>
</dbReference>
<evidence type="ECO:0000256" key="6">
    <source>
        <dbReference type="ARBA" id="ARBA00022694"/>
    </source>
</evidence>
<dbReference type="InterPro" id="IPR036980">
    <property type="entry name" value="RNase_P/MRP_Rpp29_sf"/>
</dbReference>
<comment type="subunit">
    <text evidence="10">Component of nuclear RNase P and RNase MRP ribonucleoproteins. RNase P consists of a catalytic RNA moiety and 10 different protein chains; POP1, POP4, POP5, POP7, RPP14, RPP21, RPP25, RPP30, RPP38 and RPP40. Within the RNase P complex, POP1, POP7 and RPP25 form the 'finger' subcomplex, POP5, RPP14, RPP40 and homodimeric RPP30 form the 'palm' subcomplex, and RPP21, POP4 and RPP38 form the 'wrist' subcomplex. All subunits of the RNase P complex interact with the catalytic RNA. Several subunits of RNase P are also part of the RNase MRP complex. RNase MRP consists of a catalytic RNA moiety and about 8 protein subunits; POP1, POP7, RPP25, RPP30, RPP38, RPP40 and possibly also POP4 and POP5.</text>
</comment>
<dbReference type="HAMAP" id="MF_00754">
    <property type="entry name" value="RNase_P_1"/>
    <property type="match status" value="1"/>
</dbReference>
<evidence type="ECO:0000256" key="7">
    <source>
        <dbReference type="ARBA" id="ARBA00022722"/>
    </source>
</evidence>
<gene>
    <name evidence="12" type="primary">LOC113792901</name>
</gene>
<evidence type="ECO:0000256" key="5">
    <source>
        <dbReference type="ARBA" id="ARBA00022490"/>
    </source>
</evidence>
<dbReference type="Pfam" id="PF01868">
    <property type="entry name" value="RNase_P-MRP_p29"/>
    <property type="match status" value="1"/>
</dbReference>
<dbReference type="GO" id="GO:0033204">
    <property type="term" value="F:ribonuclease P RNA binding"/>
    <property type="evidence" value="ECO:0007669"/>
    <property type="project" value="InterPro"/>
</dbReference>
<keyword evidence="6" id="KW-0819">tRNA processing</keyword>
<accession>A0A6P6Y061</accession>
<dbReference type="InterPro" id="IPR023538">
    <property type="entry name" value="RNP1"/>
</dbReference>